<gene>
    <name evidence="1" type="ORF">LTR37_019239</name>
</gene>
<evidence type="ECO:0000313" key="1">
    <source>
        <dbReference type="EMBL" id="KAK3687030.1"/>
    </source>
</evidence>
<dbReference type="Proteomes" id="UP001281147">
    <property type="component" value="Unassembled WGS sequence"/>
</dbReference>
<accession>A0ACC3MEM2</accession>
<keyword evidence="2" id="KW-1185">Reference proteome</keyword>
<evidence type="ECO:0000313" key="2">
    <source>
        <dbReference type="Proteomes" id="UP001281147"/>
    </source>
</evidence>
<comment type="caution">
    <text evidence="1">The sequence shown here is derived from an EMBL/GenBank/DDBJ whole genome shotgun (WGS) entry which is preliminary data.</text>
</comment>
<organism evidence="1 2">
    <name type="scientific">Vermiconidia calcicola</name>
    <dbReference type="NCBI Taxonomy" id="1690605"/>
    <lineage>
        <taxon>Eukaryota</taxon>
        <taxon>Fungi</taxon>
        <taxon>Dikarya</taxon>
        <taxon>Ascomycota</taxon>
        <taxon>Pezizomycotina</taxon>
        <taxon>Dothideomycetes</taxon>
        <taxon>Dothideomycetidae</taxon>
        <taxon>Mycosphaerellales</taxon>
        <taxon>Extremaceae</taxon>
        <taxon>Vermiconidia</taxon>
    </lineage>
</organism>
<reference evidence="1" key="1">
    <citation type="submission" date="2023-07" db="EMBL/GenBank/DDBJ databases">
        <title>Black Yeasts Isolated from many extreme environments.</title>
        <authorList>
            <person name="Coleine C."/>
            <person name="Stajich J.E."/>
            <person name="Selbmann L."/>
        </authorList>
    </citation>
    <scope>NUCLEOTIDE SEQUENCE</scope>
    <source>
        <strain evidence="1">CCFEE 5714</strain>
    </source>
</reference>
<name>A0ACC3MEM2_9PEZI</name>
<proteinExistence type="predicted"/>
<sequence>MAKRGGLECNALNTTIGGRLLKPANTAAICHSNQPTYHLELCKTTLWTNASTYADHPLGIMNPNWSEDSCLPGPQYPCSSAGFPLYVINATCSGDVAKGVSFAREHNVRLNVKGSGHDYLGRSTAPNSLSIWTKHVRSIEFHDAFQRKQCSACDVLPAVTLGAGEDWDEIYAAANQRNRTLVGRTGDTIGLGGYLTGGGHSHLSAMYGLAADQVLKMDMVLADGEMVTANEAKNMELFWAMRGESGIMGYSYVAPAYPYNGTLVGGYIGGLPIPNGTVERLKEAVAFLEDYITTIPDVRTLFVPVQYLGLYAWYLVDKNVGPIGKSNAIGNRLLDRKALSNFTALRAAMKKATPSGSISNLTLVARSRL</sequence>
<dbReference type="EMBL" id="JAUTXU010000291">
    <property type="protein sequence ID" value="KAK3687030.1"/>
    <property type="molecule type" value="Genomic_DNA"/>
</dbReference>
<protein>
    <submittedName>
        <fullName evidence="1">Uncharacterized protein</fullName>
    </submittedName>
</protein>